<evidence type="ECO:0000313" key="1">
    <source>
        <dbReference type="EMBL" id="JAH38940.1"/>
    </source>
</evidence>
<reference evidence="1" key="1">
    <citation type="submission" date="2014-11" db="EMBL/GenBank/DDBJ databases">
        <authorList>
            <person name="Amaro Gonzalez C."/>
        </authorList>
    </citation>
    <scope>NUCLEOTIDE SEQUENCE</scope>
</reference>
<dbReference type="EMBL" id="GBXM01069637">
    <property type="protein sequence ID" value="JAH38940.1"/>
    <property type="molecule type" value="Transcribed_RNA"/>
</dbReference>
<accession>A0A0E9SE34</accession>
<organism evidence="1">
    <name type="scientific">Anguilla anguilla</name>
    <name type="common">European freshwater eel</name>
    <name type="synonym">Muraena anguilla</name>
    <dbReference type="NCBI Taxonomy" id="7936"/>
    <lineage>
        <taxon>Eukaryota</taxon>
        <taxon>Metazoa</taxon>
        <taxon>Chordata</taxon>
        <taxon>Craniata</taxon>
        <taxon>Vertebrata</taxon>
        <taxon>Euteleostomi</taxon>
        <taxon>Actinopterygii</taxon>
        <taxon>Neopterygii</taxon>
        <taxon>Teleostei</taxon>
        <taxon>Anguilliformes</taxon>
        <taxon>Anguillidae</taxon>
        <taxon>Anguilla</taxon>
    </lineage>
</organism>
<protein>
    <submittedName>
        <fullName evidence="1">Uncharacterized protein</fullName>
    </submittedName>
</protein>
<sequence length="41" mass="4735">MGMILNEPSTPREIQLIPKKKVSFGSNSVRNRLFIKYQLSI</sequence>
<dbReference type="AlphaFoldDB" id="A0A0E9SE34"/>
<name>A0A0E9SE34_ANGAN</name>
<reference evidence="1" key="2">
    <citation type="journal article" date="2015" name="Fish Shellfish Immunol.">
        <title>Early steps in the European eel (Anguilla anguilla)-Vibrio vulnificus interaction in the gills: Role of the RtxA13 toxin.</title>
        <authorList>
            <person name="Callol A."/>
            <person name="Pajuelo D."/>
            <person name="Ebbesson L."/>
            <person name="Teles M."/>
            <person name="MacKenzie S."/>
            <person name="Amaro C."/>
        </authorList>
    </citation>
    <scope>NUCLEOTIDE SEQUENCE</scope>
</reference>
<proteinExistence type="predicted"/>